<organism evidence="16 17">
    <name type="scientific">Penicillium expansum</name>
    <name type="common">Blue mold rot fungus</name>
    <dbReference type="NCBI Taxonomy" id="27334"/>
    <lineage>
        <taxon>Eukaryota</taxon>
        <taxon>Fungi</taxon>
        <taxon>Dikarya</taxon>
        <taxon>Ascomycota</taxon>
        <taxon>Pezizomycotina</taxon>
        <taxon>Eurotiomycetes</taxon>
        <taxon>Eurotiomycetidae</taxon>
        <taxon>Eurotiales</taxon>
        <taxon>Aspergillaceae</taxon>
        <taxon>Penicillium</taxon>
    </lineage>
</organism>
<dbReference type="PANTHER" id="PTHR43756">
    <property type="entry name" value="CHOLINE MONOOXYGENASE, CHLOROPLASTIC"/>
    <property type="match status" value="1"/>
</dbReference>
<dbReference type="UniPathway" id="UPA00529">
    <property type="reaction ID" value="UER00430"/>
</dbReference>
<dbReference type="PROSITE" id="PS51296">
    <property type="entry name" value="RIESKE"/>
    <property type="match status" value="1"/>
</dbReference>
<gene>
    <name evidence="16" type="ORF">PEX2_065730</name>
</gene>
<keyword evidence="16" id="KW-0223">Dioxygenase</keyword>
<keyword evidence="7" id="KW-0001">2Fe-2S</keyword>
<keyword evidence="8" id="KW-0479">Metal-binding</keyword>
<dbReference type="Pfam" id="PF04082">
    <property type="entry name" value="Fungal_trans"/>
    <property type="match status" value="1"/>
</dbReference>
<evidence type="ECO:0000256" key="6">
    <source>
        <dbReference type="ARBA" id="ARBA00014931"/>
    </source>
</evidence>
<evidence type="ECO:0000256" key="5">
    <source>
        <dbReference type="ARBA" id="ARBA00012763"/>
    </source>
</evidence>
<dbReference type="CDD" id="cd12148">
    <property type="entry name" value="fungal_TF_MHR"/>
    <property type="match status" value="1"/>
</dbReference>
<evidence type="ECO:0000256" key="8">
    <source>
        <dbReference type="ARBA" id="ARBA00022723"/>
    </source>
</evidence>
<dbReference type="CDD" id="cd00680">
    <property type="entry name" value="RHO_alpha_C"/>
    <property type="match status" value="1"/>
</dbReference>
<feature type="domain" description="Rieske" evidence="15">
    <location>
        <begin position="54"/>
        <end position="161"/>
    </location>
</feature>
<dbReference type="CDD" id="cd03469">
    <property type="entry name" value="Rieske_RO_Alpha_N"/>
    <property type="match status" value="1"/>
</dbReference>
<feature type="compositionally biased region" description="Basic and acidic residues" evidence="14">
    <location>
        <begin position="1"/>
        <end position="12"/>
    </location>
</feature>
<dbReference type="PRINTS" id="PR00090">
    <property type="entry name" value="RNGDIOXGNASE"/>
</dbReference>
<keyword evidence="10" id="KW-0408">Iron</keyword>
<evidence type="ECO:0000256" key="10">
    <source>
        <dbReference type="ARBA" id="ARBA00023004"/>
    </source>
</evidence>
<comment type="function">
    <text evidence="2">Catalyzes the first step of the osmoprotectant glycine betaine synthesis.</text>
</comment>
<dbReference type="OrthoDB" id="426882at2759"/>
<dbReference type="AlphaFoldDB" id="A0A0A2KHC1"/>
<dbReference type="GO" id="GO:0008270">
    <property type="term" value="F:zinc ion binding"/>
    <property type="evidence" value="ECO:0007669"/>
    <property type="project" value="InterPro"/>
</dbReference>
<protein>
    <recommendedName>
        <fullName evidence="6">Choline monooxygenase, chloroplastic</fullName>
        <ecNumber evidence="5">1.14.15.7</ecNumber>
    </recommendedName>
</protein>
<dbReference type="InterPro" id="IPR007219">
    <property type="entry name" value="XnlR_reg_dom"/>
</dbReference>
<keyword evidence="17" id="KW-1185">Reference proteome</keyword>
<evidence type="ECO:0000256" key="13">
    <source>
        <dbReference type="ARBA" id="ARBA00049097"/>
    </source>
</evidence>
<proteinExistence type="inferred from homology"/>
<dbReference type="GO" id="GO:0019133">
    <property type="term" value="F:choline monooxygenase activity"/>
    <property type="evidence" value="ECO:0007669"/>
    <property type="project" value="UniProtKB-EC"/>
</dbReference>
<dbReference type="GO" id="GO:0005506">
    <property type="term" value="F:iron ion binding"/>
    <property type="evidence" value="ECO:0007669"/>
    <property type="project" value="InterPro"/>
</dbReference>
<dbReference type="Proteomes" id="UP000030143">
    <property type="component" value="Unassembled WGS sequence"/>
</dbReference>
<dbReference type="Pfam" id="PF00848">
    <property type="entry name" value="Ring_hydroxyl_A"/>
    <property type="match status" value="1"/>
</dbReference>
<dbReference type="PhylomeDB" id="A0A0A2KHC1"/>
<dbReference type="InterPro" id="IPR017941">
    <property type="entry name" value="Rieske_2Fe-2S"/>
</dbReference>
<dbReference type="InterPro" id="IPR015879">
    <property type="entry name" value="Ring_hydroxy_dOase_asu_C_dom"/>
</dbReference>
<dbReference type="EC" id="1.14.15.7" evidence="5"/>
<dbReference type="GO" id="GO:0051213">
    <property type="term" value="F:dioxygenase activity"/>
    <property type="evidence" value="ECO:0007669"/>
    <property type="project" value="UniProtKB-KW"/>
</dbReference>
<comment type="pathway">
    <text evidence="3">Amine and polyamine biosynthesis; betaine biosynthesis via choline pathway; betaine aldehyde from choline (monooxygenase route): step 1/1.</text>
</comment>
<dbReference type="GO" id="GO:0003677">
    <property type="term" value="F:DNA binding"/>
    <property type="evidence" value="ECO:0007669"/>
    <property type="project" value="InterPro"/>
</dbReference>
<dbReference type="GO" id="GO:0051537">
    <property type="term" value="F:2 iron, 2 sulfur cluster binding"/>
    <property type="evidence" value="ECO:0007669"/>
    <property type="project" value="UniProtKB-KW"/>
</dbReference>
<keyword evidence="12" id="KW-0539">Nucleus</keyword>
<evidence type="ECO:0000256" key="9">
    <source>
        <dbReference type="ARBA" id="ARBA00023002"/>
    </source>
</evidence>
<evidence type="ECO:0000256" key="1">
    <source>
        <dbReference type="ARBA" id="ARBA00001962"/>
    </source>
</evidence>
<evidence type="ECO:0000313" key="16">
    <source>
        <dbReference type="EMBL" id="KGO58589.1"/>
    </source>
</evidence>
<keyword evidence="11" id="KW-0411">Iron-sulfur</keyword>
<dbReference type="SUPFAM" id="SSF55961">
    <property type="entry name" value="Bet v1-like"/>
    <property type="match status" value="1"/>
</dbReference>
<dbReference type="InterPro" id="IPR036922">
    <property type="entry name" value="Rieske_2Fe-2S_sf"/>
</dbReference>
<evidence type="ECO:0000313" key="17">
    <source>
        <dbReference type="Proteomes" id="UP000030143"/>
    </source>
</evidence>
<feature type="region of interest" description="Disordered" evidence="14">
    <location>
        <begin position="1"/>
        <end position="23"/>
    </location>
</feature>
<comment type="caution">
    <text evidence="16">The sequence shown here is derived from an EMBL/GenBank/DDBJ whole genome shotgun (WGS) entry which is preliminary data.</text>
</comment>
<evidence type="ECO:0000256" key="3">
    <source>
        <dbReference type="ARBA" id="ARBA00004866"/>
    </source>
</evidence>
<dbReference type="EMBL" id="JQFZ01000117">
    <property type="protein sequence ID" value="KGO58589.1"/>
    <property type="molecule type" value="Genomic_DNA"/>
</dbReference>
<dbReference type="InterPro" id="IPR001663">
    <property type="entry name" value="Rng_hydr_dOase-A"/>
</dbReference>
<evidence type="ECO:0000256" key="2">
    <source>
        <dbReference type="ARBA" id="ARBA00002149"/>
    </source>
</evidence>
<accession>A0A0A2KHC1</accession>
<name>A0A0A2KHC1_PENEN</name>
<dbReference type="Gene3D" id="2.102.10.10">
    <property type="entry name" value="Rieske [2Fe-2S] iron-sulphur domain"/>
    <property type="match status" value="1"/>
</dbReference>
<dbReference type="Pfam" id="PF00355">
    <property type="entry name" value="Rieske"/>
    <property type="match status" value="1"/>
</dbReference>
<dbReference type="Gene3D" id="3.90.380.10">
    <property type="entry name" value="Naphthalene 1,2-dioxygenase Alpha Subunit, Chain A, domain 1"/>
    <property type="match status" value="2"/>
</dbReference>
<dbReference type="HOGENOM" id="CLU_010454_0_0_1"/>
<dbReference type="RefSeq" id="XP_016600026.1">
    <property type="nucleotide sequence ID" value="XM_016743844.1"/>
</dbReference>
<evidence type="ECO:0000259" key="15">
    <source>
        <dbReference type="PROSITE" id="PS51296"/>
    </source>
</evidence>
<dbReference type="STRING" id="27334.A0A0A2KHC1"/>
<keyword evidence="9" id="KW-0560">Oxidoreductase</keyword>
<comment type="cofactor">
    <cofactor evidence="1">
        <name>Fe cation</name>
        <dbReference type="ChEBI" id="CHEBI:24875"/>
    </cofactor>
</comment>
<evidence type="ECO:0000256" key="12">
    <source>
        <dbReference type="ARBA" id="ARBA00023242"/>
    </source>
</evidence>
<dbReference type="VEuPathDB" id="FungiDB:PEXP_000240"/>
<dbReference type="GO" id="GO:0006351">
    <property type="term" value="P:DNA-templated transcription"/>
    <property type="evidence" value="ECO:0007669"/>
    <property type="project" value="InterPro"/>
</dbReference>
<evidence type="ECO:0000256" key="4">
    <source>
        <dbReference type="ARBA" id="ARBA00010848"/>
    </source>
</evidence>
<comment type="catalytic activity">
    <reaction evidence="13">
        <text>choline + 2 reduced [2Fe-2S]-[ferredoxin] + O2 + 2 H(+) = betaine aldehyde hydrate + 2 oxidized [2Fe-2S]-[ferredoxin] + H2O</text>
        <dbReference type="Rhea" id="RHEA:17769"/>
        <dbReference type="Rhea" id="RHEA-COMP:10000"/>
        <dbReference type="Rhea" id="RHEA-COMP:10001"/>
        <dbReference type="ChEBI" id="CHEBI:15354"/>
        <dbReference type="ChEBI" id="CHEBI:15377"/>
        <dbReference type="ChEBI" id="CHEBI:15378"/>
        <dbReference type="ChEBI" id="CHEBI:15379"/>
        <dbReference type="ChEBI" id="CHEBI:15870"/>
        <dbReference type="ChEBI" id="CHEBI:33737"/>
        <dbReference type="ChEBI" id="CHEBI:33738"/>
        <dbReference type="EC" id="1.14.15.7"/>
    </reaction>
</comment>
<sequence>MSTFKDSFKLGETEGLPTPANDNSAVHPLPASWYSSPDMHELERRAIFSRKWLLTTHKLRFPKTGDWLRYDIAGYAFILVKDREGNVNAFHNVCRHRAFPVVTEEGGTSRIFSCQYHGWSYGLNGKLAKAPGYQELEGFDKSKNGLLPIHVHIDVNGFVWVNLDAGEKPEISWEDDFKGIDLQPRFEGFDFEDYNFDHAWEMSGDYNWKILADNYNESYTPSLSNLISYAVDTKDGKSTSEEISNGLKTASTYYFPNAAMTVSPHFFFMQRLVPTGPTTCSVRYEIYRNKNSSDDDFEMINQMYKRMMSENKDLCVETQKNLNTGVSVNGQLHPTEEGSVDFQTVVRGLIAEHHKREEDTGEQFWPARQRLPKEEAKKEDPMSGRETFLLKLCPLKSAMPLYYNTQRVPGRAIKPQETGNGNSEKCYPLTTRPPSIEPSTVNDPFFLGFGYEDSTSHPSSSAIAKAIDLYFEYCHRQPIWCFDREDVSDPSYLSEELVCCLLALTSRFSRDRDHLQHYGDSARSLVMLRMANGTVELETIESLCLLSYSSFLDGDIHLGRFHLGLALHLCRSATLDLESSHAGEGPMTERKKRLFWSLQCLEQSYGQQNGFLCIPSEIMRTFYVASSGDRAKQDGTEPKPPPLPIDDLGCSKSSDLGIWSLAAHFGWVWSRVRTYVSDCARNRLKEPWRHDSMYAMVLSDLTEIENKLSQCHRYDSVKFYERTAEELRSSRNYWTPWLKLQFTYHCILTVLNHPFLYIVASQYNDNLAIPNAFWRRSSELVLLHATWLVRMIDMVSEKKMRLIDPFFGHAAAIAATVHLYYCCAADPRLKYKSKVDFTKCRRFLKSFVSFSPACGILDQTLDKMTRIASGSENIDHDWEPAKIHLSIPLMWDVLQVNCKPKPHEVSTGGLLHPSLTPTVSTEEAEDSPASTLEVIVAMSPNITVNTADGGQAAHIPPTMPRISSTPTSSDLDLGEKLVAPADSLMTNTPWLWTDPSQFVDMENNVGYPDSESTLGNIDGFSTWWDFGNL</sequence>
<evidence type="ECO:0000256" key="11">
    <source>
        <dbReference type="ARBA" id="ARBA00023014"/>
    </source>
</evidence>
<evidence type="ECO:0000256" key="7">
    <source>
        <dbReference type="ARBA" id="ARBA00022714"/>
    </source>
</evidence>
<dbReference type="GeneID" id="27679264"/>
<reference evidence="16 17" key="1">
    <citation type="journal article" date="2015" name="Mol. Plant Microbe Interact.">
        <title>Genome, transcriptome, and functional analyses of Penicillium expansum provide new insights into secondary metabolism and pathogenicity.</title>
        <authorList>
            <person name="Ballester A.R."/>
            <person name="Marcet-Houben M."/>
            <person name="Levin E."/>
            <person name="Sela N."/>
            <person name="Selma-Lazaro C."/>
            <person name="Carmona L."/>
            <person name="Wisniewski M."/>
            <person name="Droby S."/>
            <person name="Gonzalez-Candelas L."/>
            <person name="Gabaldon T."/>
        </authorList>
    </citation>
    <scope>NUCLEOTIDE SEQUENCE [LARGE SCALE GENOMIC DNA]</scope>
    <source>
        <strain evidence="16 17">MD-8</strain>
    </source>
</reference>
<dbReference type="SUPFAM" id="SSF50022">
    <property type="entry name" value="ISP domain"/>
    <property type="match status" value="1"/>
</dbReference>
<dbReference type="PANTHER" id="PTHR43756:SF5">
    <property type="entry name" value="CHOLINE MONOOXYGENASE, CHLOROPLASTIC"/>
    <property type="match status" value="1"/>
</dbReference>
<dbReference type="GO" id="GO:0019285">
    <property type="term" value="P:glycine betaine biosynthetic process from choline"/>
    <property type="evidence" value="ECO:0007669"/>
    <property type="project" value="UniProtKB-UniPathway"/>
</dbReference>
<comment type="similarity">
    <text evidence="4">Belongs to the choline monooxygenase family.</text>
</comment>
<evidence type="ECO:0000256" key="14">
    <source>
        <dbReference type="SAM" id="MobiDB-lite"/>
    </source>
</evidence>